<keyword evidence="14" id="KW-0443">Lipid metabolism</keyword>
<dbReference type="InterPro" id="IPR000374">
    <property type="entry name" value="PC_trans"/>
</dbReference>
<keyword evidence="15 19" id="KW-0472">Membrane</keyword>
<comment type="pathway">
    <text evidence="3 18">Phospholipid metabolism; CDP-diacylglycerol biosynthesis; CDP-diacylglycerol from sn-glycerol 3-phosphate: step 3/3.</text>
</comment>
<feature type="transmembrane region" description="Helical" evidence="19">
    <location>
        <begin position="210"/>
        <end position="229"/>
    </location>
</feature>
<evidence type="ECO:0000256" key="19">
    <source>
        <dbReference type="SAM" id="Phobius"/>
    </source>
</evidence>
<comment type="caution">
    <text evidence="20">The sequence shown here is derived from an EMBL/GenBank/DDBJ whole genome shotgun (WGS) entry which is preliminary data.</text>
</comment>
<feature type="transmembrane region" description="Helical" evidence="19">
    <location>
        <begin position="67"/>
        <end position="87"/>
    </location>
</feature>
<evidence type="ECO:0000313" key="21">
    <source>
        <dbReference type="Proteomes" id="UP000739538"/>
    </source>
</evidence>
<keyword evidence="17" id="KW-1208">Phospholipid metabolism</keyword>
<evidence type="ECO:0000256" key="2">
    <source>
        <dbReference type="ARBA" id="ARBA00004651"/>
    </source>
</evidence>
<protein>
    <recommendedName>
        <fullName evidence="7 18">Phosphatidate cytidylyltransferase</fullName>
        <ecNumber evidence="6 18">2.7.7.41</ecNumber>
    </recommendedName>
</protein>
<evidence type="ECO:0000256" key="7">
    <source>
        <dbReference type="ARBA" id="ARBA00019373"/>
    </source>
</evidence>
<evidence type="ECO:0000256" key="12">
    <source>
        <dbReference type="ARBA" id="ARBA00022695"/>
    </source>
</evidence>
<organism evidence="20 21">
    <name type="scientific">Eiseniibacteriota bacterium</name>
    <dbReference type="NCBI Taxonomy" id="2212470"/>
    <lineage>
        <taxon>Bacteria</taxon>
        <taxon>Candidatus Eiseniibacteriota</taxon>
    </lineage>
</organism>
<feature type="transmembrane region" description="Helical" evidence="19">
    <location>
        <begin position="172"/>
        <end position="198"/>
    </location>
</feature>
<dbReference type="GO" id="GO:0005886">
    <property type="term" value="C:plasma membrane"/>
    <property type="evidence" value="ECO:0007669"/>
    <property type="project" value="UniProtKB-SubCell"/>
</dbReference>
<proteinExistence type="inferred from homology"/>
<comment type="pathway">
    <text evidence="4">Lipid metabolism.</text>
</comment>
<feature type="transmembrane region" description="Helical" evidence="19">
    <location>
        <begin position="93"/>
        <end position="109"/>
    </location>
</feature>
<name>A0A956SBD0_UNCEI</name>
<evidence type="ECO:0000313" key="20">
    <source>
        <dbReference type="EMBL" id="MCA9754265.1"/>
    </source>
</evidence>
<evidence type="ECO:0000256" key="3">
    <source>
        <dbReference type="ARBA" id="ARBA00005119"/>
    </source>
</evidence>
<evidence type="ECO:0000256" key="9">
    <source>
        <dbReference type="ARBA" id="ARBA00022516"/>
    </source>
</evidence>
<keyword evidence="16" id="KW-0594">Phospholipid biosynthesis</keyword>
<evidence type="ECO:0000256" key="11">
    <source>
        <dbReference type="ARBA" id="ARBA00022692"/>
    </source>
</evidence>
<keyword evidence="9" id="KW-0444">Lipid biosynthesis</keyword>
<dbReference type="AlphaFoldDB" id="A0A956SBD0"/>
<dbReference type="Proteomes" id="UP000739538">
    <property type="component" value="Unassembled WGS sequence"/>
</dbReference>
<evidence type="ECO:0000256" key="14">
    <source>
        <dbReference type="ARBA" id="ARBA00023098"/>
    </source>
</evidence>
<keyword evidence="10 18" id="KW-0808">Transferase</keyword>
<keyword evidence="8" id="KW-1003">Cell membrane</keyword>
<evidence type="ECO:0000256" key="8">
    <source>
        <dbReference type="ARBA" id="ARBA00022475"/>
    </source>
</evidence>
<dbReference type="Pfam" id="PF01148">
    <property type="entry name" value="CTP_transf_1"/>
    <property type="match status" value="1"/>
</dbReference>
<keyword evidence="12 18" id="KW-0548">Nucleotidyltransferase</keyword>
<evidence type="ECO:0000256" key="15">
    <source>
        <dbReference type="ARBA" id="ARBA00023136"/>
    </source>
</evidence>
<feature type="transmembrane region" description="Helical" evidence="19">
    <location>
        <begin position="235"/>
        <end position="255"/>
    </location>
</feature>
<evidence type="ECO:0000256" key="6">
    <source>
        <dbReference type="ARBA" id="ARBA00012487"/>
    </source>
</evidence>
<comment type="subcellular location">
    <subcellularLocation>
        <location evidence="2">Cell membrane</location>
        <topology evidence="2">Multi-pass membrane protein</topology>
    </subcellularLocation>
</comment>
<keyword evidence="11 18" id="KW-0812">Transmembrane</keyword>
<reference evidence="20" key="2">
    <citation type="journal article" date="2021" name="Microbiome">
        <title>Successional dynamics and alternative stable states in a saline activated sludge microbial community over 9 years.</title>
        <authorList>
            <person name="Wang Y."/>
            <person name="Ye J."/>
            <person name="Ju F."/>
            <person name="Liu L."/>
            <person name="Boyd J.A."/>
            <person name="Deng Y."/>
            <person name="Parks D.H."/>
            <person name="Jiang X."/>
            <person name="Yin X."/>
            <person name="Woodcroft B.J."/>
            <person name="Tyson G.W."/>
            <person name="Hugenholtz P."/>
            <person name="Polz M.F."/>
            <person name="Zhang T."/>
        </authorList>
    </citation>
    <scope>NUCLEOTIDE SEQUENCE</scope>
    <source>
        <strain evidence="20">HKST-UBA02</strain>
    </source>
</reference>
<evidence type="ECO:0000256" key="16">
    <source>
        <dbReference type="ARBA" id="ARBA00023209"/>
    </source>
</evidence>
<comment type="similarity">
    <text evidence="5 18">Belongs to the CDS family.</text>
</comment>
<evidence type="ECO:0000256" key="10">
    <source>
        <dbReference type="ARBA" id="ARBA00022679"/>
    </source>
</evidence>
<evidence type="ECO:0000256" key="18">
    <source>
        <dbReference type="RuleBase" id="RU003938"/>
    </source>
</evidence>
<dbReference type="PANTHER" id="PTHR46382">
    <property type="entry name" value="PHOSPHATIDATE CYTIDYLYLTRANSFERASE"/>
    <property type="match status" value="1"/>
</dbReference>
<comment type="catalytic activity">
    <reaction evidence="1 18">
        <text>a 1,2-diacyl-sn-glycero-3-phosphate + CTP + H(+) = a CDP-1,2-diacyl-sn-glycerol + diphosphate</text>
        <dbReference type="Rhea" id="RHEA:16229"/>
        <dbReference type="ChEBI" id="CHEBI:15378"/>
        <dbReference type="ChEBI" id="CHEBI:33019"/>
        <dbReference type="ChEBI" id="CHEBI:37563"/>
        <dbReference type="ChEBI" id="CHEBI:58332"/>
        <dbReference type="ChEBI" id="CHEBI:58608"/>
        <dbReference type="EC" id="2.7.7.41"/>
    </reaction>
</comment>
<reference evidence="20" key="1">
    <citation type="submission" date="2020-04" db="EMBL/GenBank/DDBJ databases">
        <authorList>
            <person name="Zhang T."/>
        </authorList>
    </citation>
    <scope>NUCLEOTIDE SEQUENCE</scope>
    <source>
        <strain evidence="20">HKST-UBA02</strain>
    </source>
</reference>
<sequence>MTDGSGASVDRDRSAADLPQRIRSAGLFVLVFVGAVFAGPWVFAGVVALIGLIGAFELRRILVNLGWGRGGAFLFVAPVFTIASLLRLPTNELAIGTGLVGIATLAWLFHPTTPSRHAEAGDERQATRLAAFAPLVGFLGALYLSLLPAFLVRLHSGPWDGVASLPDAFPRGALPVLFPVVLVWAADTGAYAFGILFGRHRLWPSVSPKKTWEGLIGGIVATVLVAVLASGPFGIGFGTLEAVVGGLLVGIAAPLGDLFESRLKRVAGVKDSGRLLPGHGGVLDRFDSVFFAAPVFYYYLLEIAGRV</sequence>
<feature type="transmembrane region" description="Helical" evidence="19">
    <location>
        <begin position="129"/>
        <end position="152"/>
    </location>
</feature>
<dbReference type="EMBL" id="JAGQHS010000001">
    <property type="protein sequence ID" value="MCA9754265.1"/>
    <property type="molecule type" value="Genomic_DNA"/>
</dbReference>
<keyword evidence="13 19" id="KW-1133">Transmembrane helix</keyword>
<dbReference type="GO" id="GO:0004605">
    <property type="term" value="F:phosphatidate cytidylyltransferase activity"/>
    <property type="evidence" value="ECO:0007669"/>
    <property type="project" value="UniProtKB-EC"/>
</dbReference>
<gene>
    <name evidence="20" type="ORF">KDA27_00575</name>
</gene>
<evidence type="ECO:0000256" key="13">
    <source>
        <dbReference type="ARBA" id="ARBA00022989"/>
    </source>
</evidence>
<evidence type="ECO:0000256" key="1">
    <source>
        <dbReference type="ARBA" id="ARBA00001698"/>
    </source>
</evidence>
<dbReference type="PANTHER" id="PTHR46382:SF1">
    <property type="entry name" value="PHOSPHATIDATE CYTIDYLYLTRANSFERASE"/>
    <property type="match status" value="1"/>
</dbReference>
<evidence type="ECO:0000256" key="4">
    <source>
        <dbReference type="ARBA" id="ARBA00005189"/>
    </source>
</evidence>
<dbReference type="EC" id="2.7.7.41" evidence="6 18"/>
<dbReference type="GO" id="GO:0016024">
    <property type="term" value="P:CDP-diacylglycerol biosynthetic process"/>
    <property type="evidence" value="ECO:0007669"/>
    <property type="project" value="TreeGrafter"/>
</dbReference>
<evidence type="ECO:0000256" key="17">
    <source>
        <dbReference type="ARBA" id="ARBA00023264"/>
    </source>
</evidence>
<feature type="transmembrane region" description="Helical" evidence="19">
    <location>
        <begin position="27"/>
        <end position="55"/>
    </location>
</feature>
<dbReference type="PROSITE" id="PS01315">
    <property type="entry name" value="CDS"/>
    <property type="match status" value="1"/>
</dbReference>
<accession>A0A956SBD0</accession>
<evidence type="ECO:0000256" key="5">
    <source>
        <dbReference type="ARBA" id="ARBA00010185"/>
    </source>
</evidence>